<feature type="domain" description="FAD-binding PCMH-type" evidence="9">
    <location>
        <begin position="220"/>
        <end position="411"/>
    </location>
</feature>
<dbReference type="Gene3D" id="3.30.390.50">
    <property type="entry name" value="CO dehydrogenase flavoprotein, C-terminal domain"/>
    <property type="match status" value="1"/>
</dbReference>
<evidence type="ECO:0000256" key="5">
    <source>
        <dbReference type="ARBA" id="ARBA00023002"/>
    </source>
</evidence>
<keyword evidence="2" id="KW-0500">Molybdenum</keyword>
<dbReference type="InterPro" id="IPR036010">
    <property type="entry name" value="2Fe-2S_ferredoxin-like_sf"/>
</dbReference>
<evidence type="ECO:0000313" key="11">
    <source>
        <dbReference type="Proteomes" id="UP000440498"/>
    </source>
</evidence>
<keyword evidence="5" id="KW-0560">Oxidoreductase</keyword>
<dbReference type="SMART" id="SM01092">
    <property type="entry name" value="CO_deh_flav_C"/>
    <property type="match status" value="1"/>
</dbReference>
<feature type="domain" description="2Fe-2S ferredoxin-type" evidence="8">
    <location>
        <begin position="9"/>
        <end position="97"/>
    </location>
</feature>
<dbReference type="PROSITE" id="PS51085">
    <property type="entry name" value="2FE2S_FER_2"/>
    <property type="match status" value="1"/>
</dbReference>
<evidence type="ECO:0000256" key="7">
    <source>
        <dbReference type="ARBA" id="ARBA00053029"/>
    </source>
</evidence>
<dbReference type="SUPFAM" id="SSF47741">
    <property type="entry name" value="CO dehydrogenase ISP C-domain like"/>
    <property type="match status" value="1"/>
</dbReference>
<dbReference type="PANTHER" id="PTHR11908">
    <property type="entry name" value="XANTHINE DEHYDROGENASE"/>
    <property type="match status" value="1"/>
</dbReference>
<dbReference type="SUPFAM" id="SSF54665">
    <property type="entry name" value="CO dehydrogenase molybdoprotein N-domain-like"/>
    <property type="match status" value="1"/>
</dbReference>
<dbReference type="SUPFAM" id="SSF54292">
    <property type="entry name" value="2Fe-2S ferredoxin-like"/>
    <property type="match status" value="1"/>
</dbReference>
<evidence type="ECO:0000256" key="2">
    <source>
        <dbReference type="ARBA" id="ARBA00022505"/>
    </source>
</evidence>
<dbReference type="InterPro" id="IPR008274">
    <property type="entry name" value="AldOxase/xan_DH_MoCoBD1"/>
</dbReference>
<keyword evidence="3" id="KW-0479">Metal-binding</keyword>
<dbReference type="Pfam" id="PF01799">
    <property type="entry name" value="Fer2_2"/>
    <property type="match status" value="1"/>
</dbReference>
<dbReference type="Gene3D" id="3.10.20.30">
    <property type="match status" value="1"/>
</dbReference>
<dbReference type="PROSITE" id="PS00197">
    <property type="entry name" value="2FE2S_FER_1"/>
    <property type="match status" value="1"/>
</dbReference>
<sequence length="1457" mass="158307">MPTSSAQTADLVFYLNGERVQLPTVDPTVLLADYLRSPEVGLTGTKIGCKQGGCGACTVMLSSWNEDTGQVEHRSVNSCLRPVASLDGMLVTTVEGTGSVKSGCISTVQNGLARNNGTQCGYCTPGWIMNMTAAVAQRGEKPGTKQEIEAMFDGNICRCTGYRPILYGFKKTFASDWDPKVDEAGCMRCEVDPAEEVARTAPVEVAFPDELRKPPRPVHYSANGYHWFRPLTVSSTIGLMRDFPDRAELRLVGGNTSIGIYPRTVENPHVFIDISHVPELHVLCRAGDHLRLGGGLLYARLLDFLDAENTAMPNAGLQALAYMAGRTAGGIVRNAATLAGNTMLVVTHAEQGVPFPSDLFTALAALDATVTVAAPEQAEPKTLPLLDLPAYWRHHADGCVLLSYHVRLTGADEYAQTYKTAQREVNAHSIVNSGMRVKLDAHQHVADIALVFGGMSPVATRMPHTEQALRGKRWDDAALALAMPVLRQELEALIDRYASHYAQLPDEGYSTAYKRQLAESYLYKFFIAVCEWRGLPVPPAVRSAGERGERPVSTGTQAYKAYADQFPVHVPYVKIEAMLQATGEAQYIHDIPMPPTGMNGAPVQSMVAKGTCTYAVPGVIGPASPAEVLAALKTLYPAVKDYITAIDVPGPVIDGMALDDPIFAISVEVADCPDGVLPTGYDPRAPMLLTGYGQCIGMVVARNEQLAQEAAAYLQQHYCKFQAETPLIELPDTDAERNKLVFLDKPAGAPWYSHIWKITRSGTTLDWMPPRPPEQPDLKQPVVAHNVPIASDLYGSVSCTRTSSSQKVGSQIHFYMETQSSYVEPVEDRQMRVYASTQDANVVQSAVGRVLQLPANKVDVRVRRIGGGYGGKCGQSAFASTIAAVGAWKLNRPLRMAALRQVDTAMFGHRHPALGNYNIAIGDASNPLTHGKLFGFQADYWLDGGRTYDCSFIISDCMALRSDSAYFIPNWSCTTDVCRTDKTSNTSMRTVGMIQGAIIVEDAIEAAAHSVGLTPEQVRSRNLYVQGQVTPYAEPLESCYMREVWEYTLDKAGFTERAVAVEQFNAANRWRKRGISVLPVKYGSGFNLALLEQGGALIEVYSQDGTVLVRHGGIEMGQGLNTKMAQVVAYALNVPIGMIRVAENDTAVVPNPESTGASTGTSFNGLAAQQACGELRQRLEAYCLGLLTANGNDWCVANRINFWDYKDGWRAETTPGNPQTMIWKNIVSMAFNERLNLSAQARVAIEGGEHPDGNLEFKLVDGKPASEEVDYFTGYTYSAACVEIELDVLTGETTILRADVVYDGGKCLNPAVDVGQVEGGFVQGLGYVTSEDLSYQPATSSTEASATRPAPGALYTTNTWEYKPPAAQSIPLEMNIMMFPRELAKNAPQDEGDILSAKEIGEPPMTLAVAAFFAIKRAVLAARKDRGHHEWFQMESPATVQRVREACLVDTADLSAH</sequence>
<evidence type="ECO:0000313" key="10">
    <source>
        <dbReference type="EMBL" id="MQA38550.1"/>
    </source>
</evidence>
<comment type="caution">
    <text evidence="10">The sequence shown here is derived from an EMBL/GenBank/DDBJ whole genome shotgun (WGS) entry which is preliminary data.</text>
</comment>
<organism evidence="10 11">
    <name type="scientific">Rugamonas aquatica</name>
    <dbReference type="NCBI Taxonomy" id="2743357"/>
    <lineage>
        <taxon>Bacteria</taxon>
        <taxon>Pseudomonadati</taxon>
        <taxon>Pseudomonadota</taxon>
        <taxon>Betaproteobacteria</taxon>
        <taxon>Burkholderiales</taxon>
        <taxon>Oxalobacteraceae</taxon>
        <taxon>Telluria group</taxon>
        <taxon>Rugamonas</taxon>
    </lineage>
</organism>
<keyword evidence="4" id="KW-0274">FAD</keyword>
<dbReference type="Pfam" id="PF02738">
    <property type="entry name" value="MoCoBD_1"/>
    <property type="match status" value="1"/>
</dbReference>
<dbReference type="Gene3D" id="3.30.365.10">
    <property type="entry name" value="Aldehyde oxidase/xanthine dehydrogenase, molybdopterin binding domain"/>
    <property type="match status" value="4"/>
</dbReference>
<dbReference type="InterPro" id="IPR005107">
    <property type="entry name" value="CO_DH_flav_C"/>
</dbReference>
<evidence type="ECO:0000259" key="8">
    <source>
        <dbReference type="PROSITE" id="PS51085"/>
    </source>
</evidence>
<dbReference type="Pfam" id="PF20256">
    <property type="entry name" value="MoCoBD_2"/>
    <property type="match status" value="1"/>
</dbReference>
<dbReference type="Pfam" id="PF00941">
    <property type="entry name" value="FAD_binding_5"/>
    <property type="match status" value="1"/>
</dbReference>
<dbReference type="InterPro" id="IPR016208">
    <property type="entry name" value="Ald_Oxase/xanthine_DH-like"/>
</dbReference>
<evidence type="ECO:0000256" key="4">
    <source>
        <dbReference type="ARBA" id="ARBA00022827"/>
    </source>
</evidence>
<comment type="cofactor">
    <cofactor evidence="1">
        <name>Mo-molybdopterin</name>
        <dbReference type="ChEBI" id="CHEBI:71302"/>
    </cofactor>
</comment>
<dbReference type="Gene3D" id="3.90.1170.50">
    <property type="entry name" value="Aldehyde oxidase/xanthine dehydrogenase, a/b hammerhead"/>
    <property type="match status" value="1"/>
</dbReference>
<dbReference type="InterPro" id="IPR001041">
    <property type="entry name" value="2Fe-2S_ferredoxin-type"/>
</dbReference>
<gene>
    <name evidence="10" type="ORF">GEV02_10345</name>
</gene>
<dbReference type="InterPro" id="IPR016169">
    <property type="entry name" value="FAD-bd_PCMH_sub2"/>
</dbReference>
<comment type="cofactor">
    <cofactor evidence="7">
        <name>Mo-molybdopterin cytosine dinucleotide</name>
        <dbReference type="ChEBI" id="CHEBI:71308"/>
    </cofactor>
</comment>
<dbReference type="CDD" id="cd00207">
    <property type="entry name" value="fer2"/>
    <property type="match status" value="1"/>
</dbReference>
<keyword evidence="4" id="KW-0285">Flavoprotein</keyword>
<reference evidence="10 11" key="1">
    <citation type="submission" date="2019-10" db="EMBL/GenBank/DDBJ databases">
        <title>Two novel species isolated from a subtropical stream in China.</title>
        <authorList>
            <person name="Lu H."/>
        </authorList>
    </citation>
    <scope>NUCLEOTIDE SEQUENCE [LARGE SCALE GENOMIC DNA]</scope>
    <source>
        <strain evidence="10 11">FT29W</strain>
    </source>
</reference>
<dbReference type="SUPFAM" id="SSF56176">
    <property type="entry name" value="FAD-binding/transporter-associated domain-like"/>
    <property type="match status" value="1"/>
</dbReference>
<dbReference type="Proteomes" id="UP000440498">
    <property type="component" value="Unassembled WGS sequence"/>
</dbReference>
<dbReference type="Gene3D" id="3.30.465.10">
    <property type="match status" value="1"/>
</dbReference>
<dbReference type="SUPFAM" id="SSF56003">
    <property type="entry name" value="Molybdenum cofactor-binding domain"/>
    <property type="match status" value="1"/>
</dbReference>
<dbReference type="InterPro" id="IPR036683">
    <property type="entry name" value="CO_DH_flav_C_dom_sf"/>
</dbReference>
<evidence type="ECO:0000259" key="9">
    <source>
        <dbReference type="PROSITE" id="PS51387"/>
    </source>
</evidence>
<dbReference type="GO" id="GO:0016491">
    <property type="term" value="F:oxidoreductase activity"/>
    <property type="evidence" value="ECO:0007669"/>
    <property type="project" value="UniProtKB-KW"/>
</dbReference>
<dbReference type="GO" id="GO:0005506">
    <property type="term" value="F:iron ion binding"/>
    <property type="evidence" value="ECO:0007669"/>
    <property type="project" value="InterPro"/>
</dbReference>
<dbReference type="InterPro" id="IPR037165">
    <property type="entry name" value="AldOxase/xan_DH_Mopterin-bd_sf"/>
</dbReference>
<dbReference type="InterPro" id="IPR016167">
    <property type="entry name" value="FAD-bd_PCMH_sub1"/>
</dbReference>
<dbReference type="InterPro" id="IPR036318">
    <property type="entry name" value="FAD-bd_PCMH-like_sf"/>
</dbReference>
<dbReference type="GO" id="GO:0071949">
    <property type="term" value="F:FAD binding"/>
    <property type="evidence" value="ECO:0007669"/>
    <property type="project" value="InterPro"/>
</dbReference>
<evidence type="ECO:0000256" key="3">
    <source>
        <dbReference type="ARBA" id="ARBA00022723"/>
    </source>
</evidence>
<dbReference type="GO" id="GO:0051537">
    <property type="term" value="F:2 iron, 2 sulfur cluster binding"/>
    <property type="evidence" value="ECO:0007669"/>
    <property type="project" value="InterPro"/>
</dbReference>
<keyword evidence="11" id="KW-1185">Reference proteome</keyword>
<dbReference type="PROSITE" id="PS51387">
    <property type="entry name" value="FAD_PCMH"/>
    <property type="match status" value="1"/>
</dbReference>
<proteinExistence type="predicted"/>
<dbReference type="InterPro" id="IPR036856">
    <property type="entry name" value="Ald_Oxase/Xan_DH_a/b_sf"/>
</dbReference>
<dbReference type="InterPro" id="IPR006058">
    <property type="entry name" value="2Fe2S_fd_BS"/>
</dbReference>
<dbReference type="Pfam" id="PF03450">
    <property type="entry name" value="CO_deh_flav_C"/>
    <property type="match status" value="1"/>
</dbReference>
<dbReference type="InterPro" id="IPR012675">
    <property type="entry name" value="Beta-grasp_dom_sf"/>
</dbReference>
<dbReference type="Gene3D" id="1.10.150.120">
    <property type="entry name" value="[2Fe-2S]-binding domain"/>
    <property type="match status" value="1"/>
</dbReference>
<dbReference type="Gene3D" id="3.30.43.10">
    <property type="entry name" value="Uridine Diphospho-n-acetylenolpyruvylglucosamine Reductase, domain 2"/>
    <property type="match status" value="1"/>
</dbReference>
<evidence type="ECO:0000256" key="6">
    <source>
        <dbReference type="ARBA" id="ARBA00023004"/>
    </source>
</evidence>
<dbReference type="InterPro" id="IPR002888">
    <property type="entry name" value="2Fe-2S-bd"/>
</dbReference>
<evidence type="ECO:0000256" key="1">
    <source>
        <dbReference type="ARBA" id="ARBA00001924"/>
    </source>
</evidence>
<dbReference type="PANTHER" id="PTHR11908:SF132">
    <property type="entry name" value="ALDEHYDE OXIDASE 1-RELATED"/>
    <property type="match status" value="1"/>
</dbReference>
<dbReference type="SUPFAM" id="SSF55447">
    <property type="entry name" value="CO dehydrogenase flavoprotein C-terminal domain-like"/>
    <property type="match status" value="1"/>
</dbReference>
<dbReference type="FunFam" id="3.10.20.30:FF:000015">
    <property type="entry name" value="Aldehyde oxidase 1"/>
    <property type="match status" value="1"/>
</dbReference>
<dbReference type="EMBL" id="WHUG01000003">
    <property type="protein sequence ID" value="MQA38550.1"/>
    <property type="molecule type" value="Genomic_DNA"/>
</dbReference>
<accession>A0A6A7N0V9</accession>
<dbReference type="Pfam" id="PF00111">
    <property type="entry name" value="Fer2"/>
    <property type="match status" value="1"/>
</dbReference>
<protein>
    <submittedName>
        <fullName evidence="10">Molybdopterin-dependent oxidoreductase</fullName>
    </submittedName>
</protein>
<dbReference type="InterPro" id="IPR036884">
    <property type="entry name" value="2Fe-2S-bd_dom_sf"/>
</dbReference>
<dbReference type="InterPro" id="IPR046867">
    <property type="entry name" value="AldOxase/xan_DH_MoCoBD2"/>
</dbReference>
<dbReference type="PIRSF" id="PIRSF000127">
    <property type="entry name" value="Xanthine_DH"/>
    <property type="match status" value="1"/>
</dbReference>
<dbReference type="InterPro" id="IPR016166">
    <property type="entry name" value="FAD-bd_PCMH"/>
</dbReference>
<dbReference type="InterPro" id="IPR002346">
    <property type="entry name" value="Mopterin_DH_FAD-bd"/>
</dbReference>
<dbReference type="FunFam" id="3.30.365.10:FF:000001">
    <property type="entry name" value="Xanthine dehydrogenase oxidase"/>
    <property type="match status" value="1"/>
</dbReference>
<dbReference type="RefSeq" id="WP_152837903.1">
    <property type="nucleotide sequence ID" value="NZ_WHUG01000003.1"/>
</dbReference>
<name>A0A6A7N0V9_9BURK</name>
<keyword evidence="6" id="KW-0408">Iron</keyword>